<evidence type="ECO:0000256" key="5">
    <source>
        <dbReference type="ARBA" id="ARBA00022448"/>
    </source>
</evidence>
<keyword evidence="7 12" id="KW-0997">Cell inner membrane</keyword>
<evidence type="ECO:0000256" key="6">
    <source>
        <dbReference type="ARBA" id="ARBA00022475"/>
    </source>
</evidence>
<proteinExistence type="inferred from homology"/>
<accession>A0ABU7LT40</accession>
<keyword evidence="8 13" id="KW-0812">Transmembrane</keyword>
<evidence type="ECO:0000256" key="12">
    <source>
        <dbReference type="PIRNR" id="PIRNR002764"/>
    </source>
</evidence>
<dbReference type="RefSeq" id="WP_330199410.1">
    <property type="nucleotide sequence ID" value="NZ_JAZDRP010000005.1"/>
</dbReference>
<evidence type="ECO:0000256" key="3">
    <source>
        <dbReference type="ARBA" id="ARBA00010544"/>
    </source>
</evidence>
<dbReference type="PROSITE" id="PS51257">
    <property type="entry name" value="PROKAR_LIPOPROTEIN"/>
    <property type="match status" value="1"/>
</dbReference>
<dbReference type="InterPro" id="IPR026031">
    <property type="entry name" value="Cyt_c_CcmB_bac"/>
</dbReference>
<keyword evidence="9 12" id="KW-0201">Cytochrome c-type biogenesis</keyword>
<evidence type="ECO:0000256" key="10">
    <source>
        <dbReference type="ARBA" id="ARBA00022989"/>
    </source>
</evidence>
<comment type="subcellular location">
    <subcellularLocation>
        <location evidence="2">Cell inner membrane</location>
        <topology evidence="2">Multi-pass membrane protein</topology>
    </subcellularLocation>
</comment>
<comment type="similarity">
    <text evidence="3 12">Belongs to the CcmB/CycW/HelB family.</text>
</comment>
<keyword evidence="10 13" id="KW-1133">Transmembrane helix</keyword>
<dbReference type="Proteomes" id="UP001354971">
    <property type="component" value="Unassembled WGS sequence"/>
</dbReference>
<dbReference type="InterPro" id="IPR003544">
    <property type="entry name" value="Cyt_c_biogenesis_CcmB"/>
</dbReference>
<evidence type="ECO:0000256" key="13">
    <source>
        <dbReference type="SAM" id="Phobius"/>
    </source>
</evidence>
<evidence type="ECO:0000256" key="7">
    <source>
        <dbReference type="ARBA" id="ARBA00022519"/>
    </source>
</evidence>
<feature type="transmembrane region" description="Helical" evidence="13">
    <location>
        <begin position="21"/>
        <end position="39"/>
    </location>
</feature>
<evidence type="ECO:0000256" key="11">
    <source>
        <dbReference type="ARBA" id="ARBA00023136"/>
    </source>
</evidence>
<gene>
    <name evidence="14" type="ORF">V0U79_10240</name>
</gene>
<keyword evidence="15" id="KW-1185">Reference proteome</keyword>
<protein>
    <recommendedName>
        <fullName evidence="4 12">Heme exporter protein B</fullName>
    </recommendedName>
</protein>
<dbReference type="PIRSF" id="PIRSF002764">
    <property type="entry name" value="CcmB"/>
    <property type="match status" value="1"/>
</dbReference>
<evidence type="ECO:0000256" key="8">
    <source>
        <dbReference type="ARBA" id="ARBA00022692"/>
    </source>
</evidence>
<comment type="caution">
    <text evidence="14">The sequence shown here is derived from an EMBL/GenBank/DDBJ whole genome shotgun (WGS) entry which is preliminary data.</text>
</comment>
<feature type="transmembrane region" description="Helical" evidence="13">
    <location>
        <begin position="194"/>
        <end position="216"/>
    </location>
</feature>
<name>A0ABU7LT40_9PROT</name>
<dbReference type="EMBL" id="JAZDRP010000005">
    <property type="protein sequence ID" value="MEE2526749.1"/>
    <property type="molecule type" value="Genomic_DNA"/>
</dbReference>
<keyword evidence="5 12" id="KW-0813">Transport</keyword>
<sequence length="221" mass="21818">MRAGRIFLREARLGFAGGGGPAAPAAFFLACLTLAPLAIGQSPETLQAAGPGIICFVTLLAVLQGAERLFGEDVTDGTLEAYALSGMPLSIVALAKVLGVAAATMWPLPLVAWGAGIAYGLPAEAAGILALSLTAAIPGLCLITAMAAALAAGARRGGLVIALIAAPLAIPLMVFTASAGRASLAGDPAASANLMLSCASSLFLVALAPFAIAAALRARLE</sequence>
<dbReference type="Pfam" id="PF03379">
    <property type="entry name" value="CcmB"/>
    <property type="match status" value="1"/>
</dbReference>
<feature type="transmembrane region" description="Helical" evidence="13">
    <location>
        <begin position="159"/>
        <end position="182"/>
    </location>
</feature>
<keyword evidence="11 12" id="KW-0472">Membrane</keyword>
<evidence type="ECO:0000256" key="4">
    <source>
        <dbReference type="ARBA" id="ARBA00016452"/>
    </source>
</evidence>
<organism evidence="14 15">
    <name type="scientific">Hyphobacterium lacteum</name>
    <dbReference type="NCBI Taxonomy" id="3116575"/>
    <lineage>
        <taxon>Bacteria</taxon>
        <taxon>Pseudomonadati</taxon>
        <taxon>Pseudomonadota</taxon>
        <taxon>Alphaproteobacteria</taxon>
        <taxon>Maricaulales</taxon>
        <taxon>Maricaulaceae</taxon>
        <taxon>Hyphobacterium</taxon>
    </lineage>
</organism>
<comment type="function">
    <text evidence="1 12">Required for the export of heme to the periplasm for the biogenesis of c-type cytochromes.</text>
</comment>
<feature type="transmembrane region" description="Helical" evidence="13">
    <location>
        <begin position="84"/>
        <end position="106"/>
    </location>
</feature>
<feature type="transmembrane region" description="Helical" evidence="13">
    <location>
        <begin position="126"/>
        <end position="152"/>
    </location>
</feature>
<feature type="transmembrane region" description="Helical" evidence="13">
    <location>
        <begin position="45"/>
        <end position="63"/>
    </location>
</feature>
<evidence type="ECO:0000313" key="14">
    <source>
        <dbReference type="EMBL" id="MEE2526749.1"/>
    </source>
</evidence>
<dbReference type="PANTHER" id="PTHR30070:SF1">
    <property type="entry name" value="CYTOCHROME C BIOGENESIS B-RELATED"/>
    <property type="match status" value="1"/>
</dbReference>
<reference evidence="14 15" key="1">
    <citation type="submission" date="2024-01" db="EMBL/GenBank/DDBJ databases">
        <title>Hyphobacterium bacterium isolated from marine sediment.</title>
        <authorList>
            <person name="Zhao S."/>
        </authorList>
    </citation>
    <scope>NUCLEOTIDE SEQUENCE [LARGE SCALE GENOMIC DNA]</scope>
    <source>
        <strain evidence="15">HN65</strain>
    </source>
</reference>
<evidence type="ECO:0000256" key="1">
    <source>
        <dbReference type="ARBA" id="ARBA00002442"/>
    </source>
</evidence>
<keyword evidence="6 12" id="KW-1003">Cell membrane</keyword>
<dbReference type="PRINTS" id="PR01414">
    <property type="entry name" value="CCMBBIOGNSIS"/>
</dbReference>
<evidence type="ECO:0000256" key="2">
    <source>
        <dbReference type="ARBA" id="ARBA00004429"/>
    </source>
</evidence>
<dbReference type="PANTHER" id="PTHR30070">
    <property type="entry name" value="HEME EXPORTER PROTEIN B"/>
    <property type="match status" value="1"/>
</dbReference>
<evidence type="ECO:0000256" key="9">
    <source>
        <dbReference type="ARBA" id="ARBA00022748"/>
    </source>
</evidence>
<evidence type="ECO:0000313" key="15">
    <source>
        <dbReference type="Proteomes" id="UP001354971"/>
    </source>
</evidence>